<evidence type="ECO:0000313" key="9">
    <source>
        <dbReference type="Proteomes" id="UP000594454"/>
    </source>
</evidence>
<dbReference type="Proteomes" id="UP000594454">
    <property type="component" value="Chromosome 3"/>
</dbReference>
<evidence type="ECO:0000256" key="7">
    <source>
        <dbReference type="RuleBase" id="RU362111"/>
    </source>
</evidence>
<dbReference type="OrthoDB" id="276063at2759"/>
<organism evidence="8 9">
    <name type="scientific">Hermetia illucens</name>
    <name type="common">Black soldier fly</name>
    <dbReference type="NCBI Taxonomy" id="343691"/>
    <lineage>
        <taxon>Eukaryota</taxon>
        <taxon>Metazoa</taxon>
        <taxon>Ecdysozoa</taxon>
        <taxon>Arthropoda</taxon>
        <taxon>Hexapoda</taxon>
        <taxon>Insecta</taxon>
        <taxon>Pterygota</taxon>
        <taxon>Neoptera</taxon>
        <taxon>Endopterygota</taxon>
        <taxon>Diptera</taxon>
        <taxon>Brachycera</taxon>
        <taxon>Stratiomyomorpha</taxon>
        <taxon>Stratiomyidae</taxon>
        <taxon>Hermetiinae</taxon>
        <taxon>Hermetia</taxon>
    </lineage>
</organism>
<dbReference type="GO" id="GO:0005739">
    <property type="term" value="C:mitochondrion"/>
    <property type="evidence" value="ECO:0007669"/>
    <property type="project" value="TreeGrafter"/>
</dbReference>
<dbReference type="Gene3D" id="3.90.45.10">
    <property type="entry name" value="Peptide deformylase"/>
    <property type="match status" value="1"/>
</dbReference>
<name>A0A7R8YUH0_HERIL</name>
<dbReference type="AlphaFoldDB" id="A0A7R8YUH0"/>
<reference evidence="8 9" key="1">
    <citation type="submission" date="2020-11" db="EMBL/GenBank/DDBJ databases">
        <authorList>
            <person name="Wallbank WR R."/>
            <person name="Pardo Diaz C."/>
            <person name="Kozak K."/>
            <person name="Martin S."/>
            <person name="Jiggins C."/>
            <person name="Moest M."/>
            <person name="Warren A I."/>
            <person name="Generalovic N T."/>
            <person name="Byers J.R.P. K."/>
            <person name="Montejo-Kovacevich G."/>
            <person name="Yen C E."/>
        </authorList>
    </citation>
    <scope>NUCLEOTIDE SEQUENCE [LARGE SCALE GENOMIC DNA]</scope>
</reference>
<gene>
    <name evidence="8" type="ORF">HERILL_LOCUS7601</name>
</gene>
<dbReference type="InterPro" id="IPR023635">
    <property type="entry name" value="Peptide_deformylase"/>
</dbReference>
<dbReference type="SUPFAM" id="SSF56420">
    <property type="entry name" value="Peptide deformylase"/>
    <property type="match status" value="1"/>
</dbReference>
<sequence>MVLLAVVRSSISTNKRLFRTSATNLTGFKKWYRGLWEPKMVGPPYSHVTQIGDPILRKKSEPVPTEAVKSNEMNLLIEQMIDVLRKYELVGVAAPQIGIGLRIIAMEFREDLVKKFPPAVYGARQMSPLPMTVVINPILKVTNFNKVKFPEGCASVKGFSADVERYEEVNLKGVSRTGEEIDLNLKDIMDRSTFNCTCWEAINAHEGRVEIRFTPK</sequence>
<dbReference type="FunFam" id="3.90.45.10:FF:000003">
    <property type="entry name" value="Peptide deformylase"/>
    <property type="match status" value="1"/>
</dbReference>
<proteinExistence type="inferred from homology"/>
<dbReference type="InterPro" id="IPR036821">
    <property type="entry name" value="Peptide_deformylase_sf"/>
</dbReference>
<keyword evidence="4 7" id="KW-0648">Protein biosynthesis</keyword>
<dbReference type="Pfam" id="PF01327">
    <property type="entry name" value="Pep_deformylase"/>
    <property type="match status" value="1"/>
</dbReference>
<dbReference type="PRINTS" id="PR01576">
    <property type="entry name" value="PDEFORMYLASE"/>
</dbReference>
<keyword evidence="3 7" id="KW-0378">Hydrolase</keyword>
<dbReference type="PANTHER" id="PTHR10458">
    <property type="entry name" value="PEPTIDE DEFORMYLASE"/>
    <property type="match status" value="1"/>
</dbReference>
<evidence type="ECO:0000256" key="3">
    <source>
        <dbReference type="ARBA" id="ARBA00022801"/>
    </source>
</evidence>
<comment type="function">
    <text evidence="5 7">Removes the formyl group from the N-terminal Met of newly synthesized proteins.</text>
</comment>
<dbReference type="FunCoup" id="A0A7R8YUH0">
    <property type="interactions" value="567"/>
</dbReference>
<keyword evidence="2 7" id="KW-0479">Metal-binding</keyword>
<dbReference type="GO" id="GO:0006412">
    <property type="term" value="P:translation"/>
    <property type="evidence" value="ECO:0007669"/>
    <property type="project" value="UniProtKB-KW"/>
</dbReference>
<evidence type="ECO:0000256" key="6">
    <source>
        <dbReference type="ARBA" id="ARBA00048875"/>
    </source>
</evidence>
<dbReference type="EMBL" id="LR899011">
    <property type="protein sequence ID" value="CAD7084721.1"/>
    <property type="molecule type" value="Genomic_DNA"/>
</dbReference>
<comment type="catalytic activity">
    <reaction evidence="6 7">
        <text>N-terminal N-formyl-L-methionyl-[peptide] + H2O = N-terminal L-methionyl-[peptide] + formate</text>
        <dbReference type="Rhea" id="RHEA:24420"/>
        <dbReference type="Rhea" id="RHEA-COMP:10639"/>
        <dbReference type="Rhea" id="RHEA-COMP:10640"/>
        <dbReference type="ChEBI" id="CHEBI:15377"/>
        <dbReference type="ChEBI" id="CHEBI:15740"/>
        <dbReference type="ChEBI" id="CHEBI:49298"/>
        <dbReference type="ChEBI" id="CHEBI:64731"/>
        <dbReference type="EC" id="3.5.1.88"/>
    </reaction>
</comment>
<dbReference type="InParanoid" id="A0A7R8YUH0"/>
<dbReference type="GO" id="GO:0046872">
    <property type="term" value="F:metal ion binding"/>
    <property type="evidence" value="ECO:0007669"/>
    <property type="project" value="UniProtKB-KW"/>
</dbReference>
<dbReference type="GO" id="GO:0042586">
    <property type="term" value="F:peptide deformylase activity"/>
    <property type="evidence" value="ECO:0007669"/>
    <property type="project" value="UniProtKB-EC"/>
</dbReference>
<evidence type="ECO:0000256" key="1">
    <source>
        <dbReference type="ARBA" id="ARBA00010759"/>
    </source>
</evidence>
<accession>A0A7R8YUH0</accession>
<protein>
    <recommendedName>
        <fullName evidence="7">Peptide deformylase</fullName>
        <ecNumber evidence="7">3.5.1.88</ecNumber>
    </recommendedName>
</protein>
<evidence type="ECO:0000256" key="2">
    <source>
        <dbReference type="ARBA" id="ARBA00022723"/>
    </source>
</evidence>
<dbReference type="PANTHER" id="PTHR10458:SF2">
    <property type="entry name" value="PEPTIDE DEFORMYLASE, MITOCHONDRIAL"/>
    <property type="match status" value="1"/>
</dbReference>
<evidence type="ECO:0000256" key="5">
    <source>
        <dbReference type="ARBA" id="ARBA00037114"/>
    </source>
</evidence>
<comment type="similarity">
    <text evidence="1 7">Belongs to the polypeptide deformylase family.</text>
</comment>
<evidence type="ECO:0000256" key="4">
    <source>
        <dbReference type="ARBA" id="ARBA00022917"/>
    </source>
</evidence>
<keyword evidence="9" id="KW-1185">Reference proteome</keyword>
<dbReference type="EC" id="3.5.1.88" evidence="7"/>
<evidence type="ECO:0000313" key="8">
    <source>
        <dbReference type="EMBL" id="CAD7084721.1"/>
    </source>
</evidence>